<dbReference type="GO" id="GO:0004314">
    <property type="term" value="F:[acyl-carrier-protein] S-malonyltransferase activity"/>
    <property type="evidence" value="ECO:0007669"/>
    <property type="project" value="InterPro"/>
</dbReference>
<accession>A0A6U0V705</accession>
<dbReference type="InterPro" id="IPR052760">
    <property type="entry name" value="Mitochondrial_malonyltrans"/>
</dbReference>
<name>A0A6U0V705_9CHLO</name>
<dbReference type="Gene3D" id="3.30.70.250">
    <property type="entry name" value="Malonyl-CoA ACP transacylase, ACP-binding"/>
    <property type="match status" value="1"/>
</dbReference>
<dbReference type="SMART" id="SM00827">
    <property type="entry name" value="PKS_AT"/>
    <property type="match status" value="1"/>
</dbReference>
<evidence type="ECO:0000313" key="4">
    <source>
        <dbReference type="EMBL" id="CAD8771447.1"/>
    </source>
</evidence>
<dbReference type="InterPro" id="IPR001227">
    <property type="entry name" value="Ac_transferase_dom_sf"/>
</dbReference>
<dbReference type="InterPro" id="IPR024925">
    <property type="entry name" value="Malonyl_CoA-ACP_transAc"/>
</dbReference>
<dbReference type="InterPro" id="IPR014043">
    <property type="entry name" value="Acyl_transferase_dom"/>
</dbReference>
<protein>
    <recommendedName>
        <fullName evidence="2">Malonyl-CoA:ACP transacylase (MAT) domain-containing protein</fullName>
    </recommendedName>
</protein>
<dbReference type="InterPro" id="IPR016036">
    <property type="entry name" value="Malonyl_transacylase_ACP-bd"/>
</dbReference>
<dbReference type="PANTHER" id="PTHR47170:SF2">
    <property type="entry name" value="MALONYL-COA:ACP TRANSACYLASE (MAT) DOMAIN-CONTAINING PROTEIN"/>
    <property type="match status" value="1"/>
</dbReference>
<dbReference type="PANTHER" id="PTHR47170">
    <property type="entry name" value="MALONYL-COA ACP TRANSACYLASE, ACP-BINDING"/>
    <property type="match status" value="1"/>
</dbReference>
<evidence type="ECO:0000256" key="1">
    <source>
        <dbReference type="ARBA" id="ARBA00008217"/>
    </source>
</evidence>
<comment type="similarity">
    <text evidence="1">Belongs to the FabD family.</text>
</comment>
<dbReference type="EMBL" id="HBFM01012512">
    <property type="protein sequence ID" value="CAD8771446.1"/>
    <property type="molecule type" value="Transcribed_RNA"/>
</dbReference>
<sequence>MLQLNVNTSVQARRAKVNFPNASIKIAHRPSVKSRAVQDNKFDGVKPNIVAYFPGQGAQSVGMAKELVATVPAAKQLFDKASTILGYDLLKVCVEGPKKELDSTAVSQPAIYVASLAAVEKLRQDSGDAAIDAINIAAGLSLGEYTALAFAGAVSFEDGLRLVKIRGESMQAAANATPSGMVSIVGLDSSKVQKLCEAACAEVNDPDAIKIANFLCPGNYAVSGSIKGCEAVEKLGKKFKARKTIRLAVAGAFHTQFMQPAVDKLKVALAATPFQAPRIPVVSNVDAKAHSDPEVIKEILSRQITSPVLWENTVQALLKGGATKSYELGPGKVVNGIVKRFDKTHDIVNIIA</sequence>
<dbReference type="Pfam" id="PF00698">
    <property type="entry name" value="Acyl_transf_1"/>
    <property type="match status" value="1"/>
</dbReference>
<dbReference type="FunFam" id="3.30.70.250:FF:000004">
    <property type="entry name" value="Malonyl CoA-acyl carrier transacylase"/>
    <property type="match status" value="1"/>
</dbReference>
<dbReference type="NCBIfam" id="TIGR00128">
    <property type="entry name" value="fabD"/>
    <property type="match status" value="1"/>
</dbReference>
<organism evidence="4">
    <name type="scientific">Polytomella parva</name>
    <dbReference type="NCBI Taxonomy" id="51329"/>
    <lineage>
        <taxon>Eukaryota</taxon>
        <taxon>Viridiplantae</taxon>
        <taxon>Chlorophyta</taxon>
        <taxon>core chlorophytes</taxon>
        <taxon>Chlorophyceae</taxon>
        <taxon>CS clade</taxon>
        <taxon>Chlamydomonadales</taxon>
        <taxon>Chlamydomonadaceae</taxon>
        <taxon>Polytomella</taxon>
    </lineage>
</organism>
<reference evidence="4" key="1">
    <citation type="submission" date="2021-01" db="EMBL/GenBank/DDBJ databases">
        <authorList>
            <person name="Corre E."/>
            <person name="Pelletier E."/>
            <person name="Niang G."/>
            <person name="Scheremetjew M."/>
            <person name="Finn R."/>
            <person name="Kale V."/>
            <person name="Holt S."/>
            <person name="Cochrane G."/>
            <person name="Meng A."/>
            <person name="Brown T."/>
            <person name="Cohen L."/>
        </authorList>
    </citation>
    <scope>NUCLEOTIDE SEQUENCE</scope>
    <source>
        <strain evidence="4">SAG 63-3</strain>
    </source>
</reference>
<evidence type="ECO:0000259" key="2">
    <source>
        <dbReference type="SMART" id="SM00827"/>
    </source>
</evidence>
<proteinExistence type="inferred from homology"/>
<dbReference type="SUPFAM" id="SSF55048">
    <property type="entry name" value="Probable ACP-binding domain of malonyl-CoA ACP transacylase"/>
    <property type="match status" value="1"/>
</dbReference>
<dbReference type="EMBL" id="HBFM01012513">
    <property type="protein sequence ID" value="CAD8771447.1"/>
    <property type="molecule type" value="Transcribed_RNA"/>
</dbReference>
<dbReference type="Gene3D" id="3.40.366.10">
    <property type="entry name" value="Malonyl-Coenzyme A Acyl Carrier Protein, domain 2"/>
    <property type="match status" value="1"/>
</dbReference>
<dbReference type="InterPro" id="IPR016035">
    <property type="entry name" value="Acyl_Trfase/lysoPLipase"/>
</dbReference>
<evidence type="ECO:0000313" key="3">
    <source>
        <dbReference type="EMBL" id="CAD8771446.1"/>
    </source>
</evidence>
<dbReference type="InterPro" id="IPR004410">
    <property type="entry name" value="Malonyl_CoA-ACP_transAc_FabD"/>
</dbReference>
<dbReference type="AlphaFoldDB" id="A0A6U0V705"/>
<dbReference type="SUPFAM" id="SSF52151">
    <property type="entry name" value="FabD/lysophospholipase-like"/>
    <property type="match status" value="1"/>
</dbReference>
<gene>
    <name evidence="3" type="ORF">PPAR00522_LOCUS7849</name>
    <name evidence="4" type="ORF">PPAR00522_LOCUS7850</name>
</gene>
<feature type="domain" description="Malonyl-CoA:ACP transacylase (MAT)" evidence="2">
    <location>
        <begin position="52"/>
        <end position="349"/>
    </location>
</feature>
<dbReference type="PIRSF" id="PIRSF000446">
    <property type="entry name" value="Mct"/>
    <property type="match status" value="1"/>
</dbReference>